<proteinExistence type="predicted"/>
<evidence type="ECO:0000313" key="1">
    <source>
        <dbReference type="EMBL" id="DAD83532.1"/>
    </source>
</evidence>
<protein>
    <submittedName>
        <fullName evidence="1">Uncharacterized protein</fullName>
    </submittedName>
</protein>
<dbReference type="EMBL" id="BK014938">
    <property type="protein sequence ID" value="DAD83532.1"/>
    <property type="molecule type" value="Genomic_DNA"/>
</dbReference>
<sequence>MSTRFKVSTLEIAGFASVLAALRLPFGKEMRSKADWQVSTNNNILFQSSISIDPKDLTLMSTLVKRGDEHAKAIRGLQVYASIEAPIWFYRELETYRVGRERLSSESTMHIDCKGLNGEELMKTKDEIPSGKIQKTIDCFSYQTLRRIYFQRRNHRLPVWHEFCEWIESLPYASELIIVEK</sequence>
<accession>A0A8S5MMV0</accession>
<organism evidence="1">
    <name type="scientific">Siphoviridae sp. ctxc31</name>
    <dbReference type="NCBI Taxonomy" id="2826520"/>
    <lineage>
        <taxon>Viruses</taxon>
        <taxon>Duplodnaviria</taxon>
        <taxon>Heunggongvirae</taxon>
        <taxon>Uroviricota</taxon>
        <taxon>Caudoviricetes</taxon>
    </lineage>
</organism>
<reference evidence="1" key="1">
    <citation type="journal article" date="2021" name="Proc. Natl. Acad. Sci. U.S.A.">
        <title>A Catalog of Tens of Thousands of Viruses from Human Metagenomes Reveals Hidden Associations with Chronic Diseases.</title>
        <authorList>
            <person name="Tisza M.J."/>
            <person name="Buck C.B."/>
        </authorList>
    </citation>
    <scope>NUCLEOTIDE SEQUENCE</scope>
    <source>
        <strain evidence="1">Ctxc31</strain>
    </source>
</reference>
<name>A0A8S5MMV0_9CAUD</name>